<evidence type="ECO:0000256" key="1">
    <source>
        <dbReference type="SAM" id="MobiDB-lite"/>
    </source>
</evidence>
<feature type="signal peptide" evidence="2">
    <location>
        <begin position="1"/>
        <end position="18"/>
    </location>
</feature>
<feature type="compositionally biased region" description="Low complexity" evidence="1">
    <location>
        <begin position="156"/>
        <end position="180"/>
    </location>
</feature>
<reference evidence="3" key="1">
    <citation type="submission" date="2013-04" db="EMBL/GenBank/DDBJ databases">
        <title>Genome annotation of the coffee rust (Hemileia vastatrix) contributes to the gene repertoire catalogue of the Pucciniales.</title>
        <authorList>
            <person name="Cristancho M.M."/>
            <person name="Botero D.O."/>
            <person name="Giraldo W.G."/>
            <person name="Tabima J.F."/>
            <person name="Riano-Pachon D.M."/>
            <person name="Escobar C."/>
            <person name="Rozo Y.I."/>
            <person name="Rivera L.F."/>
            <person name="Restrepo S."/>
            <person name="Gaitan A.L."/>
        </authorList>
    </citation>
    <scope>NUCLEOTIDE SEQUENCE</scope>
</reference>
<dbReference type="VEuPathDB" id="FungiDB:HVAS_10378540"/>
<dbReference type="EMBL" id="KF018020">
    <property type="protein sequence ID" value="AGT80096.1"/>
    <property type="molecule type" value="Genomic_DNA"/>
</dbReference>
<protein>
    <submittedName>
        <fullName evidence="3">Putative secreted protein</fullName>
    </submittedName>
</protein>
<evidence type="ECO:0000256" key="2">
    <source>
        <dbReference type="SAM" id="SignalP"/>
    </source>
</evidence>
<evidence type="ECO:0000313" key="3">
    <source>
        <dbReference type="EMBL" id="AGT80096.1"/>
    </source>
</evidence>
<dbReference type="AlphaFoldDB" id="T1UNX7"/>
<sequence length="202" mass="20426">MIFSALLLLTASIGRVRAGKKFVLQCGHVLTFADFNGDDGQKALSPLVLALDNHTMLTPTVLQPDGKAIPWGTGKLLGGSGNSSLSSSNTTATTTSQPLTNSTVATDSKGNGTTTSVGATTQATNKSATAPDSTSSLDTPVTAKNTSFGKGNGPIATGASTANTTSTSNTTNTGDSSSMSSLLTQRSTAAFITLISILFFLL</sequence>
<feature type="chain" id="PRO_5004595251" evidence="2">
    <location>
        <begin position="19"/>
        <end position="202"/>
    </location>
</feature>
<name>T1UNX7_9BASI</name>
<accession>T1UNX7</accession>
<feature type="region of interest" description="Disordered" evidence="1">
    <location>
        <begin position="80"/>
        <end position="180"/>
    </location>
</feature>
<organism evidence="3">
    <name type="scientific">Hemileia vastatrix</name>
    <dbReference type="NCBI Taxonomy" id="203904"/>
    <lineage>
        <taxon>Eukaryota</taxon>
        <taxon>Fungi</taxon>
        <taxon>Dikarya</taxon>
        <taxon>Basidiomycota</taxon>
        <taxon>Pucciniomycotina</taxon>
        <taxon>Pucciniomycetes</taxon>
        <taxon>Pucciniales</taxon>
        <taxon>Zaghouaniaceae</taxon>
        <taxon>Hemileia</taxon>
    </lineage>
</organism>
<keyword evidence="2" id="KW-0732">Signal</keyword>
<feature type="compositionally biased region" description="Low complexity" evidence="1">
    <location>
        <begin position="82"/>
        <end position="103"/>
    </location>
</feature>
<proteinExistence type="predicted"/>
<feature type="compositionally biased region" description="Low complexity" evidence="1">
    <location>
        <begin position="110"/>
        <end position="125"/>
    </location>
</feature>
<feature type="compositionally biased region" description="Polar residues" evidence="1">
    <location>
        <begin position="126"/>
        <end position="149"/>
    </location>
</feature>